<dbReference type="RefSeq" id="WP_151902735.1">
    <property type="nucleotide sequence ID" value="NZ_CP045032.1"/>
</dbReference>
<dbReference type="InterPro" id="IPR002869">
    <property type="entry name" value="Pyrv_flavodox_OxRed_cen"/>
</dbReference>
<dbReference type="InterPro" id="IPR046667">
    <property type="entry name" value="DUF6537"/>
</dbReference>
<dbReference type="GO" id="GO:0030976">
    <property type="term" value="F:thiamine pyrophosphate binding"/>
    <property type="evidence" value="ECO:0007669"/>
    <property type="project" value="InterPro"/>
</dbReference>
<dbReference type="OrthoDB" id="9803617at2"/>
<dbReference type="KEGG" id="cuo:CUROG_04965"/>
<dbReference type="InterPro" id="IPR029061">
    <property type="entry name" value="THDP-binding"/>
</dbReference>
<dbReference type="NCBIfam" id="NF009589">
    <property type="entry name" value="PRK13030.1"/>
    <property type="match status" value="1"/>
</dbReference>
<feature type="domain" description="Pyruvate/ketoisovalerate oxidoreductase catalytic" evidence="2">
    <location>
        <begin position="742"/>
        <end position="928"/>
    </location>
</feature>
<reference evidence="6" key="1">
    <citation type="submission" date="2019-10" db="EMBL/GenBank/DDBJ databases">
        <title>Complete genome sequence of Corynebacterium urogenitalis DSM 108747, isolated from the genital tract of a cow.</title>
        <authorList>
            <person name="Ruckert C."/>
            <person name="Ballas P."/>
            <person name="Wagener K."/>
            <person name="Drillich M."/>
            <person name="Kaempfer P."/>
            <person name="Busse H.-J."/>
            <person name="Ehling-Schulz M."/>
        </authorList>
    </citation>
    <scope>NUCLEOTIDE SEQUENCE [LARGE SCALE GENOMIC DNA]</scope>
    <source>
        <strain evidence="6">LMM 1652</strain>
    </source>
</reference>
<evidence type="ECO:0000259" key="2">
    <source>
        <dbReference type="Pfam" id="PF01558"/>
    </source>
</evidence>
<dbReference type="Gene3D" id="3.40.50.970">
    <property type="match status" value="1"/>
</dbReference>
<dbReference type="Gene3D" id="3.40.920.10">
    <property type="entry name" value="Pyruvate-ferredoxin oxidoreductase, PFOR, domain III"/>
    <property type="match status" value="1"/>
</dbReference>
<dbReference type="InterPro" id="IPR011766">
    <property type="entry name" value="TPP_enzyme_TPP-bd"/>
</dbReference>
<dbReference type="EMBL" id="CP045032">
    <property type="protein sequence ID" value="QFQ02364.1"/>
    <property type="molecule type" value="Genomic_DNA"/>
</dbReference>
<dbReference type="SUPFAM" id="SSF53323">
    <property type="entry name" value="Pyruvate-ferredoxin oxidoreductase, PFOR, domain III"/>
    <property type="match status" value="1"/>
</dbReference>
<dbReference type="CDD" id="cd02008">
    <property type="entry name" value="TPP_IOR_alpha"/>
    <property type="match status" value="1"/>
</dbReference>
<dbReference type="Proteomes" id="UP000326711">
    <property type="component" value="Chromosome"/>
</dbReference>
<organism evidence="5 6">
    <name type="scientific">Corynebacterium urogenitale</name>
    <dbReference type="NCBI Taxonomy" id="2487892"/>
    <lineage>
        <taxon>Bacteria</taxon>
        <taxon>Bacillati</taxon>
        <taxon>Actinomycetota</taxon>
        <taxon>Actinomycetes</taxon>
        <taxon>Mycobacteriales</taxon>
        <taxon>Corynebacteriaceae</taxon>
        <taxon>Corynebacterium</taxon>
    </lineage>
</organism>
<accession>A0A5J6Z5V6</accession>
<dbReference type="GO" id="GO:0045333">
    <property type="term" value="P:cellular respiration"/>
    <property type="evidence" value="ECO:0007669"/>
    <property type="project" value="UniProtKB-ARBA"/>
</dbReference>
<dbReference type="PANTHER" id="PTHR48084:SF3">
    <property type="entry name" value="SUBUNIT OF PYRUVATE:FLAVODOXIN OXIDOREDUCTASE"/>
    <property type="match status" value="1"/>
</dbReference>
<dbReference type="PANTHER" id="PTHR48084">
    <property type="entry name" value="2-OXOGLUTARATE OXIDOREDUCTASE SUBUNIT KORB-RELATED"/>
    <property type="match status" value="1"/>
</dbReference>
<dbReference type="AlphaFoldDB" id="A0A5J6Z5V6"/>
<dbReference type="SUPFAM" id="SSF52518">
    <property type="entry name" value="Thiamin diphosphate-binding fold (THDP-binding)"/>
    <property type="match status" value="2"/>
</dbReference>
<dbReference type="Pfam" id="PF20169">
    <property type="entry name" value="DUF6537"/>
    <property type="match status" value="1"/>
</dbReference>
<feature type="domain" description="DUF6537" evidence="4">
    <location>
        <begin position="960"/>
        <end position="1153"/>
    </location>
</feature>
<feature type="domain" description="Thiamine pyrophosphate enzyme TPP-binding" evidence="3">
    <location>
        <begin position="442"/>
        <end position="530"/>
    </location>
</feature>
<evidence type="ECO:0000256" key="1">
    <source>
        <dbReference type="ARBA" id="ARBA00023002"/>
    </source>
</evidence>
<dbReference type="InterPro" id="IPR051457">
    <property type="entry name" value="2-oxoacid:Fd_oxidoreductase"/>
</dbReference>
<dbReference type="GO" id="GO:0016625">
    <property type="term" value="F:oxidoreductase activity, acting on the aldehyde or oxo group of donors, iron-sulfur protein as acceptor"/>
    <property type="evidence" value="ECO:0007669"/>
    <property type="project" value="UniProtKB-ARBA"/>
</dbReference>
<gene>
    <name evidence="5" type="ORF">CUROG_04965</name>
</gene>
<protein>
    <submittedName>
        <fullName evidence="5">Indolepyruvate ferredoxin oxidoreductase</fullName>
    </submittedName>
</protein>
<dbReference type="GO" id="GO:0000287">
    <property type="term" value="F:magnesium ion binding"/>
    <property type="evidence" value="ECO:0007669"/>
    <property type="project" value="UniProtKB-ARBA"/>
</dbReference>
<proteinExistence type="predicted"/>
<dbReference type="Pfam" id="PF01558">
    <property type="entry name" value="POR"/>
    <property type="match status" value="1"/>
</dbReference>
<dbReference type="Pfam" id="PF02775">
    <property type="entry name" value="TPP_enzyme_C"/>
    <property type="match status" value="1"/>
</dbReference>
<sequence>MTSTLNHHPATTGADLDVSRSSRHIDDLLLRRYTAHRGAVHLTGIQALVRMIIDRQRADAAIGLRTSSYVSGYEGSPLAGYDLELARQSRLLEEHAIFHQPGLNEELAATAVEGSQLTDVGTLKEGIDGVVGYWYGKAPGLDRAADALRHAVMSGTSGRGGAVAIVGDDPTAKSSSIPSNSSRLLADLGMPTLVPADASDVLTLGTHAAWLSRESGLWTALRVTTAVADGSATVVLDDVTAPTPPEDPHQPHARVLGKPLLALDASRTGRRLDRAIAYARKHHLNRLVQASSEDVLGIIASGAAYLEVAQCLRTLGNGDCPPKVRLLRLGMTYPLDPNELEEFARGLQTIVVAEDLGTHLTETVRTVLYGCEEHPQVVHTTTPQKQLPKLLHGVGIEVAVTPSPALRRPLPLAVAQRTPHFCSGCPHNASTRTSADQLVGAGIGCHAMVLLMDEKRVGNVIGTAQMGGEGGHWIGMSPFVQEKHLIQNLGDGTFWHSGSLAIRALVASNVNITVKLLHNGTVAMTGGQDAIGSRGLGSAIEMLRAEGVRRIVVTTDDVARTRKMLPRGVDIRHRSELSQVQEELGALDGVTVLVHDQHCAAEKRRFRNRGQAVKASVAVEINPRICEGCGDCGEKSGCLSVKPIDTAFGRKTAIDQTSCNADYTCLSGDCPAFVTITQQEKRAETVAESSAADQRDAQEPNAQVEELAVGMAQPIDAAELPEPQQPKIGNRQAYSVRVAGVGGTGVLTVAAVLATAAQRDGLFVRGQDMTGLAQKGGAVISDVRFTTTFMDHPGHLPIGGADVLLGLDSLTSVETNTLEVLDPGRTTAIISTTESPTGRMVTDVHAPRTSVDALSDALSSRVKRAISMDAGEISSRLFGMSTYQTMVMLGAAVQAGVIPVSPCSVEAAVRANGRSSECNVQAFRRGRQLIADPNSLESLLANNLHCVPEQSAPETWQEDMEMRAKELAAWGNETLAERYRQDVQAIAEAESRVDPSSESLTKAATFGFHKLQAYKDEYEVARLATDPSYLADLERRYGAGATIKIQLHPPILRAMGMRKKIGVSTRLVPVFRMLAAAKRVRGTALDIFGYSTQRKVERELSEVYRTTLLRLAQQMVTKEDLAHLTELAAGADSVRGYEELKINSARTFLARLKSHLPENQEKSRK</sequence>
<evidence type="ECO:0000259" key="3">
    <source>
        <dbReference type="Pfam" id="PF02775"/>
    </source>
</evidence>
<keyword evidence="1" id="KW-0560">Oxidoreductase</keyword>
<dbReference type="InterPro" id="IPR019752">
    <property type="entry name" value="Pyrv/ketoisovalerate_OxRed_cat"/>
</dbReference>
<keyword evidence="6" id="KW-1185">Reference proteome</keyword>
<evidence type="ECO:0000313" key="5">
    <source>
        <dbReference type="EMBL" id="QFQ02364.1"/>
    </source>
</evidence>
<name>A0A5J6Z5V6_9CORY</name>
<evidence type="ECO:0000259" key="4">
    <source>
        <dbReference type="Pfam" id="PF20169"/>
    </source>
</evidence>
<keyword evidence="5" id="KW-0670">Pyruvate</keyword>
<evidence type="ECO:0000313" key="6">
    <source>
        <dbReference type="Proteomes" id="UP000326711"/>
    </source>
</evidence>